<name>A0A837J2K8_9BACT</name>
<evidence type="ECO:0000313" key="3">
    <source>
        <dbReference type="Proteomes" id="UP000035526"/>
    </source>
</evidence>
<dbReference type="InterPro" id="IPR001584">
    <property type="entry name" value="Integrase_cat-core"/>
</dbReference>
<comment type="caution">
    <text evidence="2">The sequence shown here is derived from an EMBL/GenBank/DDBJ whole genome shotgun (WGS) entry which is preliminary data.</text>
</comment>
<dbReference type="InterPro" id="IPR015378">
    <property type="entry name" value="Transposase-like_Mu_C"/>
</dbReference>
<dbReference type="GO" id="GO:0003676">
    <property type="term" value="F:nucleic acid binding"/>
    <property type="evidence" value="ECO:0007669"/>
    <property type="project" value="InterPro"/>
</dbReference>
<dbReference type="Gene3D" id="1.10.10.60">
    <property type="entry name" value="Homeodomain-like"/>
    <property type="match status" value="1"/>
</dbReference>
<proteinExistence type="predicted"/>
<dbReference type="AlphaFoldDB" id="A0A837J2K8"/>
<dbReference type="SUPFAM" id="SSF53098">
    <property type="entry name" value="Ribonuclease H-like"/>
    <property type="match status" value="1"/>
</dbReference>
<dbReference type="Pfam" id="PF09299">
    <property type="entry name" value="Mu-transpos_C"/>
    <property type="match status" value="1"/>
</dbReference>
<dbReference type="PROSITE" id="PS50994">
    <property type="entry name" value="INTEGRASE"/>
    <property type="match status" value="1"/>
</dbReference>
<reference evidence="2 3" key="1">
    <citation type="submission" date="2014-01" db="EMBL/GenBank/DDBJ databases">
        <title>Development of a Comparative Genomic Fingerprinting Assay for High Resolution Genotyping of Arcobacter butzleri.</title>
        <authorList>
            <person name="Webb A.L."/>
            <person name="Inglis G.D."/>
            <person name="Kruczkiewicz P."/>
            <person name="Selinger L.B."/>
            <person name="Taboada E.N."/>
        </authorList>
    </citation>
    <scope>NUCLEOTIDE SEQUENCE [LARGE SCALE GENOMIC DNA]</scope>
    <source>
        <strain evidence="2 3">L351</strain>
    </source>
</reference>
<evidence type="ECO:0000259" key="1">
    <source>
        <dbReference type="PROSITE" id="PS50994"/>
    </source>
</evidence>
<dbReference type="EMBL" id="JAIS01000095">
    <property type="protein sequence ID" value="KLD99517.1"/>
    <property type="molecule type" value="Genomic_DNA"/>
</dbReference>
<dbReference type="Gene3D" id="3.30.420.10">
    <property type="entry name" value="Ribonuclease H-like superfamily/Ribonuclease H"/>
    <property type="match status" value="1"/>
</dbReference>
<gene>
    <name evidence="2" type="ORF">AF76_10635</name>
</gene>
<dbReference type="PANTHER" id="PTHR35004:SF6">
    <property type="entry name" value="TRANSPOSASE"/>
    <property type="match status" value="1"/>
</dbReference>
<evidence type="ECO:0000313" key="2">
    <source>
        <dbReference type="EMBL" id="KLD99517.1"/>
    </source>
</evidence>
<dbReference type="GO" id="GO:0015074">
    <property type="term" value="P:DNA integration"/>
    <property type="evidence" value="ECO:0007669"/>
    <property type="project" value="InterPro"/>
</dbReference>
<protein>
    <submittedName>
        <fullName evidence="2">Integrase</fullName>
    </submittedName>
</protein>
<organism evidence="2 3">
    <name type="scientific">Aliarcobacter butzleri L351</name>
    <dbReference type="NCBI Taxonomy" id="1447259"/>
    <lineage>
        <taxon>Bacteria</taxon>
        <taxon>Pseudomonadati</taxon>
        <taxon>Campylobacterota</taxon>
        <taxon>Epsilonproteobacteria</taxon>
        <taxon>Campylobacterales</taxon>
        <taxon>Arcobacteraceae</taxon>
        <taxon>Aliarcobacter</taxon>
    </lineage>
</organism>
<sequence length="613" mass="72254">MSKLKIKRNEKVFYQNEQYIIIKIIDFYSVRIQSIKNPDTKLEVRISELSSEENKKSILLDNITDEEWAIAEKRYEIIKDLLFVSRTKQEVIDLAKEHNIAYTTVYRWIKQYEENEQKSSLVPNTKNRGKKGSRLDPNVELIIVNTIEELYLNKQRYSLNKIFRKIKQQCQAENVEFPHENTIRNRIKKIDPKLALKRRHSSQRANREFGNFEGEFPDGLCPMDVIQIDHTPLDIILVDEKYRRPIGRPTLTLAIDVYSRMIAGFYLSLHSTGYFSVNQCLYNTFLPKNEFLKEQNLDGEWNIYGIPRIIHVDNGAELVGLDMERVCSELNITLVKRPVGEPQFGSHVERFFSTLKNEVHDLPGTTKSSIKDRDGYDSVKKASFSLKELTKWLTRYFIKYHNKIHLGINNTPAKQYEIGIFGDDENIGVGQLPDILEDKENIRITLLPAIYRTIQRDGITLDGLNYYGDVLRHWINRKDEKGNKLKFKIKRDPLNIRMIYFFDPELQEYFEIYYKKIEAPEMTLWDLNNAKRYLKEKNISNYNENDIFEAYDILEQIEDEAVSNTRKAKLRKTKSIKMKDIKESQKSQDKPIQKDSSLDDLFSDIKLFDIHKK</sequence>
<dbReference type="PANTHER" id="PTHR35004">
    <property type="entry name" value="TRANSPOSASE RV3428C-RELATED"/>
    <property type="match status" value="1"/>
</dbReference>
<feature type="domain" description="Integrase catalytic" evidence="1">
    <location>
        <begin position="218"/>
        <end position="420"/>
    </location>
</feature>
<dbReference type="RefSeq" id="WP_052944711.1">
    <property type="nucleotide sequence ID" value="NZ_JAIS01000095.1"/>
</dbReference>
<dbReference type="Proteomes" id="UP000035526">
    <property type="component" value="Unassembled WGS sequence"/>
</dbReference>
<accession>A0A837J2K8</accession>
<dbReference type="InterPro" id="IPR036397">
    <property type="entry name" value="RNaseH_sf"/>
</dbReference>
<dbReference type="InterPro" id="IPR012337">
    <property type="entry name" value="RNaseH-like_sf"/>
</dbReference>